<dbReference type="InterPro" id="IPR011990">
    <property type="entry name" value="TPR-like_helical_dom_sf"/>
</dbReference>
<evidence type="ECO:0000313" key="3">
    <source>
        <dbReference type="Proteomes" id="UP000284706"/>
    </source>
</evidence>
<dbReference type="PANTHER" id="PTHR19959">
    <property type="entry name" value="KINESIN LIGHT CHAIN"/>
    <property type="match status" value="1"/>
</dbReference>
<gene>
    <name evidence="2" type="ORF">CVT26_004594</name>
</gene>
<feature type="domain" description="CHAT" evidence="1">
    <location>
        <begin position="856"/>
        <end position="1020"/>
    </location>
</feature>
<dbReference type="Proteomes" id="UP000284706">
    <property type="component" value="Unassembled WGS sequence"/>
</dbReference>
<dbReference type="AlphaFoldDB" id="A0A409WC42"/>
<sequence>MPLTRNPFNKQPQAYRPSILFGHVRPSFAGHGTRRFSWSFTKAKANETTVVVGVYSDERQQFSPLAVVLQVDNDSVWKQSYDLPRRREMMASVINNDGLDIKQRFFDEGDPNDLNIAIALHRKAAEITPQGHSAYAAVMMNLANAIEARYDHAGHMADLDLVIALLQTLVIVWQPPRHTTEASHLSSLADALGKRYNVSKGLRDLDDAISLRRQVVELTPPPGVDNIDASRVLAQVLQVRFHDQKDITNLDEAIDLQRVAYAMALLDDEIDGTAREIYLQELTRALTTRFRHSKRRNDLEELIKLSRMLMGSDTSVSSDQESTLSLLGILLHERFEYTGSIDDLDEAISIQLRLLNMQPAPHSERHRTLVNLSSSWASKFEIQGHRRCLDDSISFLYEALELVPARHEQRPRILNNISINLRRRFEEANRYNDLLDAIDFSQEALKLEAPSAETRISVLSNLAAALWSRYEPSTGTVSDLDYIISLNEKALGLTTQDHANNIIIQANLGNVLRARFNKTGEEDDLKSAISLIQKSLRHSGPADPQTAVSSLNLGLALGQMYVLSHVAAQVEEAVDAFRSAAIHPNAPVSQKFIAARAWAEHADRFRHPSALEAYRLAISLLPLIVALNADLNARQQRLLSNTAHIDGLAVCAAGCAIEAGELEEAIELLEQGRSMFWSQAMKLRSPIEDLEALHPELASRVRNIRRQLENQAFDQSVLENLADRHHASIRSRRLIKEWDATLAEIRQLPGFETFLQPHSFATLQKCIFEGPVVILCVTRMAGHAIVMSKVQIKHIPLPEIDAEIISQWLKALSCVGGADSSATLSDLTKVFEADRSGIKGPLRRKAPSADEVLKLLLRALWTKVAEPVVKLLNLKKSPNPKRVAWYPTGQLTFLPIHAAGIYDDSLNPAESITDYAISSYLPTLSALLNGVSSSRNTSIKVLAVAQPQTLPHALEEVKKIQGVFESTSSVSLTLLGDKKTKPATLSSVIEHLPSSSIVHFACHGKQHIGEPLNSALALEDACETAKGEREAPDENLHLGAALLFSGFKGVVATMWSIADTDAPKVAQEFYKKLIRKDDHSAEYDPELRLDTSRAARALHHAIQELRGTNVPLQRWVPFIYLGA</sequence>
<keyword evidence="3" id="KW-1185">Reference proteome</keyword>
<evidence type="ECO:0000313" key="2">
    <source>
        <dbReference type="EMBL" id="PPQ76087.1"/>
    </source>
</evidence>
<evidence type="ECO:0000259" key="1">
    <source>
        <dbReference type="Pfam" id="PF12770"/>
    </source>
</evidence>
<name>A0A409WC42_9AGAR</name>
<dbReference type="EMBL" id="NHYE01005197">
    <property type="protein sequence ID" value="PPQ76087.1"/>
    <property type="molecule type" value="Genomic_DNA"/>
</dbReference>
<proteinExistence type="predicted"/>
<dbReference type="InParanoid" id="A0A409WC42"/>
<dbReference type="STRING" id="231916.A0A409WC42"/>
<dbReference type="PANTHER" id="PTHR19959:SF119">
    <property type="entry name" value="FUNGAL LIPASE-LIKE DOMAIN-CONTAINING PROTEIN"/>
    <property type="match status" value="1"/>
</dbReference>
<reference evidence="2 3" key="1">
    <citation type="journal article" date="2018" name="Evol. Lett.">
        <title>Horizontal gene cluster transfer increased hallucinogenic mushroom diversity.</title>
        <authorList>
            <person name="Reynolds H.T."/>
            <person name="Vijayakumar V."/>
            <person name="Gluck-Thaler E."/>
            <person name="Korotkin H.B."/>
            <person name="Matheny P.B."/>
            <person name="Slot J.C."/>
        </authorList>
    </citation>
    <scope>NUCLEOTIDE SEQUENCE [LARGE SCALE GENOMIC DNA]</scope>
    <source>
        <strain evidence="2 3">SRW20</strain>
    </source>
</reference>
<dbReference type="InterPro" id="IPR024983">
    <property type="entry name" value="CHAT_dom"/>
</dbReference>
<comment type="caution">
    <text evidence="2">The sequence shown here is derived from an EMBL/GenBank/DDBJ whole genome shotgun (WGS) entry which is preliminary data.</text>
</comment>
<dbReference type="SUPFAM" id="SSF81901">
    <property type="entry name" value="HCP-like"/>
    <property type="match status" value="1"/>
</dbReference>
<dbReference type="Gene3D" id="1.25.40.10">
    <property type="entry name" value="Tetratricopeptide repeat domain"/>
    <property type="match status" value="3"/>
</dbReference>
<accession>A0A409WC42</accession>
<dbReference type="Pfam" id="PF12770">
    <property type="entry name" value="CHAT"/>
    <property type="match status" value="2"/>
</dbReference>
<dbReference type="OrthoDB" id="9991317at2759"/>
<feature type="domain" description="CHAT" evidence="1">
    <location>
        <begin position="1021"/>
        <end position="1122"/>
    </location>
</feature>
<protein>
    <recommendedName>
        <fullName evidence="1">CHAT domain-containing protein</fullName>
    </recommendedName>
</protein>
<organism evidence="2 3">
    <name type="scientific">Gymnopilus dilepis</name>
    <dbReference type="NCBI Taxonomy" id="231916"/>
    <lineage>
        <taxon>Eukaryota</taxon>
        <taxon>Fungi</taxon>
        <taxon>Dikarya</taxon>
        <taxon>Basidiomycota</taxon>
        <taxon>Agaricomycotina</taxon>
        <taxon>Agaricomycetes</taxon>
        <taxon>Agaricomycetidae</taxon>
        <taxon>Agaricales</taxon>
        <taxon>Agaricineae</taxon>
        <taxon>Hymenogastraceae</taxon>
        <taxon>Gymnopilus</taxon>
    </lineage>
</organism>